<evidence type="ECO:0000256" key="4">
    <source>
        <dbReference type="SAM" id="MobiDB-lite"/>
    </source>
</evidence>
<gene>
    <name evidence="6" type="primary">pcpB11</name>
    <name evidence="6" type="ORF">SLAV_40315</name>
</gene>
<comment type="cofactor">
    <cofactor evidence="1">
        <name>FAD</name>
        <dbReference type="ChEBI" id="CHEBI:57692"/>
    </cofactor>
</comment>
<evidence type="ECO:0000256" key="2">
    <source>
        <dbReference type="ARBA" id="ARBA00022630"/>
    </source>
</evidence>
<dbReference type="GO" id="GO:0018677">
    <property type="term" value="F:pentachlorophenol monooxygenase activity"/>
    <property type="evidence" value="ECO:0007669"/>
    <property type="project" value="UniProtKB-EC"/>
</dbReference>
<keyword evidence="6" id="KW-0614">Plasmid</keyword>
<feature type="domain" description="FAD-binding" evidence="5">
    <location>
        <begin position="3"/>
        <end position="339"/>
    </location>
</feature>
<dbReference type="SUPFAM" id="SSF51905">
    <property type="entry name" value="FAD/NAD(P)-binding domain"/>
    <property type="match status" value="1"/>
</dbReference>
<organism evidence="6 7">
    <name type="scientific">Streptomyces lavendulae subsp. lavendulae</name>
    <dbReference type="NCBI Taxonomy" id="58340"/>
    <lineage>
        <taxon>Bacteria</taxon>
        <taxon>Bacillati</taxon>
        <taxon>Actinomycetota</taxon>
        <taxon>Actinomycetes</taxon>
        <taxon>Kitasatosporales</taxon>
        <taxon>Streptomycetaceae</taxon>
        <taxon>Streptomyces</taxon>
    </lineage>
</organism>
<dbReference type="AlphaFoldDB" id="A0A2K8PVX0"/>
<dbReference type="KEGG" id="slx:SLAV_40315"/>
<keyword evidence="7" id="KW-1185">Reference proteome</keyword>
<evidence type="ECO:0000256" key="1">
    <source>
        <dbReference type="ARBA" id="ARBA00001974"/>
    </source>
</evidence>
<evidence type="ECO:0000313" key="6">
    <source>
        <dbReference type="EMBL" id="ATZ29825.1"/>
    </source>
</evidence>
<dbReference type="Pfam" id="PF21274">
    <property type="entry name" value="Rng_hyd_C"/>
    <property type="match status" value="1"/>
</dbReference>
<dbReference type="InterPro" id="IPR050641">
    <property type="entry name" value="RIFMO-like"/>
</dbReference>
<dbReference type="EC" id="1.14.13.50" evidence="6"/>
<geneLocation type="plasmid" evidence="7">
    <name>psa3239</name>
</geneLocation>
<name>A0A2K8PVX0_STRLA</name>
<dbReference type="Pfam" id="PF01494">
    <property type="entry name" value="FAD_binding_3"/>
    <property type="match status" value="1"/>
</dbReference>
<dbReference type="EMBL" id="CP024986">
    <property type="protein sequence ID" value="ATZ29825.1"/>
    <property type="molecule type" value="Genomic_DNA"/>
</dbReference>
<evidence type="ECO:0000256" key="3">
    <source>
        <dbReference type="ARBA" id="ARBA00022827"/>
    </source>
</evidence>
<protein>
    <submittedName>
        <fullName evidence="6">Pentachlorophenol 4-monooxygenase</fullName>
        <ecNumber evidence="6">1.14.13.50</ecNumber>
    </submittedName>
</protein>
<keyword evidence="2" id="KW-0285">Flavoprotein</keyword>
<keyword evidence="3" id="KW-0274">FAD</keyword>
<dbReference type="GO" id="GO:0071949">
    <property type="term" value="F:FAD binding"/>
    <property type="evidence" value="ECO:0007669"/>
    <property type="project" value="InterPro"/>
</dbReference>
<sequence length="516" mass="54568">MRAEVVVVGGGPVGLLVAAELAGYGVDTLVLEARAEVCERPKATTLHARAVQGLARRGHLPPDAAQTSAGTKSGRFHFAGIHELVITVPENEPEPILKRPQAELERRFEARARAAGARVLREHRVTGLTQRDGAVLLTVEGPQGTATCTAAYAVGADGARSTVRELAGIASDATPATVSALVGLARLRDPGDLEQGWLRTPRGWIVSKRTPAGETHIRTVDCSGAHAGREAPPSPLELQREVSRIAGRDIAMEGARWISRFSDFTRVARTFRAERVFLVGDAAHVHFPIGGQGLSTGVLDALNLGWKLALAVRGTAGAGLLDTYGLERGPAARAVVDNTRAQLALMRQGPEVDALREVFTGLLTADRDTGRLGDMISGQGTVLPARTGRPSGPEGRFLPNARIVTREGETDLIALLREGSPLLLLFGGLAARHGEEARPWSDTLRVVHARATPALPYEALLVRPDGHIAWSQDGGPLADALSRYFGPGPRAAADGADQLARSSRACEISMARTASA</sequence>
<keyword evidence="6" id="KW-0503">Monooxygenase</keyword>
<dbReference type="Gene3D" id="3.50.50.60">
    <property type="entry name" value="FAD/NAD(P)-binding domain"/>
    <property type="match status" value="1"/>
</dbReference>
<proteinExistence type="predicted"/>
<dbReference type="PRINTS" id="PR00420">
    <property type="entry name" value="RNGMNOXGNASE"/>
</dbReference>
<evidence type="ECO:0000313" key="7">
    <source>
        <dbReference type="Proteomes" id="UP000231791"/>
    </source>
</evidence>
<dbReference type="PANTHER" id="PTHR43004:SF19">
    <property type="entry name" value="BINDING MONOOXYGENASE, PUTATIVE (JCVI)-RELATED"/>
    <property type="match status" value="1"/>
</dbReference>
<dbReference type="PANTHER" id="PTHR43004">
    <property type="entry name" value="TRK SYSTEM POTASSIUM UPTAKE PROTEIN"/>
    <property type="match status" value="1"/>
</dbReference>
<reference evidence="6 7" key="1">
    <citation type="submission" date="2017-11" db="EMBL/GenBank/DDBJ databases">
        <title>Complete genome sequence of Streptomyces lavendulae subsp. lavendulae CCM 3239 (formerly 'Streptomyces aureofaciens CCM 3239'), the producer of the angucycline-type antibiotic auricin.</title>
        <authorList>
            <person name="Busche T."/>
            <person name="Novakova R."/>
            <person name="Al'Dilaimi A."/>
            <person name="Homerova D."/>
            <person name="Feckova L."/>
            <person name="Rezuchova B."/>
            <person name="Mingyar E."/>
            <person name="Csolleiova D."/>
            <person name="Bekeova C."/>
            <person name="Winkler A."/>
            <person name="Sevcikova B."/>
            <person name="Kalinowski J."/>
            <person name="Kormanec J."/>
            <person name="Ruckert C."/>
        </authorList>
    </citation>
    <scope>NUCLEOTIDE SEQUENCE [LARGE SCALE GENOMIC DNA]</scope>
    <source>
        <strain evidence="6 7">CCM 3239</strain>
        <plasmid evidence="7">Plasmid psa3239</plasmid>
    </source>
</reference>
<keyword evidence="6" id="KW-0560">Oxidoreductase</keyword>
<dbReference type="Gene3D" id="3.30.70.2450">
    <property type="match status" value="1"/>
</dbReference>
<dbReference type="Proteomes" id="UP000231791">
    <property type="component" value="Plasmid pSA3239"/>
</dbReference>
<dbReference type="InterPro" id="IPR036188">
    <property type="entry name" value="FAD/NAD-bd_sf"/>
</dbReference>
<dbReference type="InterPro" id="IPR002938">
    <property type="entry name" value="FAD-bd"/>
</dbReference>
<feature type="region of interest" description="Disordered" evidence="4">
    <location>
        <begin position="376"/>
        <end position="395"/>
    </location>
</feature>
<dbReference type="GeneID" id="49388989"/>
<dbReference type="RefSeq" id="WP_031943726.1">
    <property type="nucleotide sequence ID" value="NC_024970.2"/>
</dbReference>
<accession>A0A2K8PVX0</accession>
<evidence type="ECO:0000259" key="5">
    <source>
        <dbReference type="Pfam" id="PF01494"/>
    </source>
</evidence>
<dbReference type="Gene3D" id="3.40.30.120">
    <property type="match status" value="1"/>
</dbReference>